<dbReference type="NCBIfam" id="TIGR01280">
    <property type="entry name" value="xseB"/>
    <property type="match status" value="1"/>
</dbReference>
<keyword evidence="3 6" id="KW-0540">Nuclease</keyword>
<comment type="function">
    <text evidence="6">Bidirectionally degrades single-stranded DNA into large acid-insoluble oligonucleotides, which are then degraded further into small acid-soluble oligonucleotides.</text>
</comment>
<proteinExistence type="inferred from homology"/>
<accession>A0A2G6KCZ3</accession>
<evidence type="ECO:0000313" key="8">
    <source>
        <dbReference type="Proteomes" id="UP000230821"/>
    </source>
</evidence>
<evidence type="ECO:0000313" key="7">
    <source>
        <dbReference type="EMBL" id="PIE33505.1"/>
    </source>
</evidence>
<name>A0A2G6KCZ3_9BACT</name>
<dbReference type="PANTHER" id="PTHR34137:SF1">
    <property type="entry name" value="EXODEOXYRIBONUCLEASE 7 SMALL SUBUNIT"/>
    <property type="match status" value="1"/>
</dbReference>
<reference evidence="7 8" key="1">
    <citation type="submission" date="2017-10" db="EMBL/GenBank/DDBJ databases">
        <title>Novel microbial diversity and functional potential in the marine mammal oral microbiome.</title>
        <authorList>
            <person name="Dudek N.K."/>
            <person name="Sun C.L."/>
            <person name="Burstein D."/>
            <person name="Kantor R.S."/>
            <person name="Aliaga Goltsman D.S."/>
            <person name="Bik E.M."/>
            <person name="Thomas B.C."/>
            <person name="Banfield J.F."/>
            <person name="Relman D.A."/>
        </authorList>
    </citation>
    <scope>NUCLEOTIDE SEQUENCE [LARGE SCALE GENOMIC DNA]</scope>
    <source>
        <strain evidence="7">DOLJORAL78_47_16</strain>
    </source>
</reference>
<dbReference type="AlphaFoldDB" id="A0A2G6KCZ3"/>
<protein>
    <recommendedName>
        <fullName evidence="6">Exodeoxyribonuclease 7 small subunit</fullName>
        <ecNumber evidence="6">3.1.11.6</ecNumber>
    </recommendedName>
    <alternativeName>
        <fullName evidence="6">Exodeoxyribonuclease VII small subunit</fullName>
        <shortName evidence="6">Exonuclease VII small subunit</shortName>
    </alternativeName>
</protein>
<organism evidence="7 8">
    <name type="scientific">candidate division KSB3 bacterium</name>
    <dbReference type="NCBI Taxonomy" id="2044937"/>
    <lineage>
        <taxon>Bacteria</taxon>
        <taxon>candidate division KSB3</taxon>
    </lineage>
</organism>
<comment type="catalytic activity">
    <reaction evidence="6">
        <text>Exonucleolytic cleavage in either 5'- to 3'- or 3'- to 5'-direction to yield nucleoside 5'-phosphates.</text>
        <dbReference type="EC" id="3.1.11.6"/>
    </reaction>
</comment>
<keyword evidence="4 6" id="KW-0378">Hydrolase</keyword>
<evidence type="ECO:0000256" key="3">
    <source>
        <dbReference type="ARBA" id="ARBA00022722"/>
    </source>
</evidence>
<dbReference type="GO" id="GO:0008855">
    <property type="term" value="F:exodeoxyribonuclease VII activity"/>
    <property type="evidence" value="ECO:0007669"/>
    <property type="project" value="UniProtKB-UniRule"/>
</dbReference>
<evidence type="ECO:0000256" key="2">
    <source>
        <dbReference type="ARBA" id="ARBA00022490"/>
    </source>
</evidence>
<evidence type="ECO:0000256" key="6">
    <source>
        <dbReference type="HAMAP-Rule" id="MF_00337"/>
    </source>
</evidence>
<dbReference type="EMBL" id="PDSK01000097">
    <property type="protein sequence ID" value="PIE33505.1"/>
    <property type="molecule type" value="Genomic_DNA"/>
</dbReference>
<sequence>MKKMTFETALEHLEKAVTELESGELPLEKALETFEHGVKMSRLCTQKLEEAEKKVELLLKVTDGTPQTRLFDMNNLQD</sequence>
<comment type="subcellular location">
    <subcellularLocation>
        <location evidence="6">Cytoplasm</location>
    </subcellularLocation>
</comment>
<dbReference type="Pfam" id="PF02609">
    <property type="entry name" value="Exonuc_VII_S"/>
    <property type="match status" value="1"/>
</dbReference>
<keyword evidence="2 6" id="KW-0963">Cytoplasm</keyword>
<dbReference type="Proteomes" id="UP000230821">
    <property type="component" value="Unassembled WGS sequence"/>
</dbReference>
<dbReference type="GO" id="GO:0006308">
    <property type="term" value="P:DNA catabolic process"/>
    <property type="evidence" value="ECO:0007669"/>
    <property type="project" value="UniProtKB-UniRule"/>
</dbReference>
<evidence type="ECO:0000256" key="5">
    <source>
        <dbReference type="ARBA" id="ARBA00022839"/>
    </source>
</evidence>
<keyword evidence="5 6" id="KW-0269">Exonuclease</keyword>
<dbReference type="HAMAP" id="MF_00337">
    <property type="entry name" value="Exonuc_7_S"/>
    <property type="match status" value="1"/>
</dbReference>
<dbReference type="EC" id="3.1.11.6" evidence="6"/>
<dbReference type="GO" id="GO:0005829">
    <property type="term" value="C:cytosol"/>
    <property type="evidence" value="ECO:0007669"/>
    <property type="project" value="TreeGrafter"/>
</dbReference>
<dbReference type="Gene3D" id="1.10.287.1040">
    <property type="entry name" value="Exonuclease VII, small subunit"/>
    <property type="match status" value="1"/>
</dbReference>
<dbReference type="GO" id="GO:0009318">
    <property type="term" value="C:exodeoxyribonuclease VII complex"/>
    <property type="evidence" value="ECO:0007669"/>
    <property type="project" value="UniProtKB-UniRule"/>
</dbReference>
<dbReference type="PANTHER" id="PTHR34137">
    <property type="entry name" value="EXODEOXYRIBONUCLEASE 7 SMALL SUBUNIT"/>
    <property type="match status" value="1"/>
</dbReference>
<comment type="subunit">
    <text evidence="6">Heterooligomer composed of large and small subunits.</text>
</comment>
<dbReference type="InterPro" id="IPR037004">
    <property type="entry name" value="Exonuc_VII_ssu_sf"/>
</dbReference>
<comment type="similarity">
    <text evidence="1 6">Belongs to the XseB family.</text>
</comment>
<evidence type="ECO:0000256" key="1">
    <source>
        <dbReference type="ARBA" id="ARBA00009998"/>
    </source>
</evidence>
<comment type="caution">
    <text evidence="7">The sequence shown here is derived from an EMBL/GenBank/DDBJ whole genome shotgun (WGS) entry which is preliminary data.</text>
</comment>
<dbReference type="SUPFAM" id="SSF116842">
    <property type="entry name" value="XseB-like"/>
    <property type="match status" value="1"/>
</dbReference>
<gene>
    <name evidence="6 7" type="primary">xseB</name>
    <name evidence="7" type="ORF">CSA56_11305</name>
</gene>
<dbReference type="InterPro" id="IPR003761">
    <property type="entry name" value="Exonuc_VII_S"/>
</dbReference>
<evidence type="ECO:0000256" key="4">
    <source>
        <dbReference type="ARBA" id="ARBA00022801"/>
    </source>
</evidence>